<protein>
    <submittedName>
        <fullName evidence="1">Uncharacterized protein</fullName>
    </submittedName>
</protein>
<accession>A0A0V0T711</accession>
<dbReference type="AlphaFoldDB" id="A0A0V0T711"/>
<dbReference type="Proteomes" id="UP000055048">
    <property type="component" value="Unassembled WGS sequence"/>
</dbReference>
<reference evidence="1 2" key="1">
    <citation type="submission" date="2015-01" db="EMBL/GenBank/DDBJ databases">
        <title>Evolution of Trichinella species and genotypes.</title>
        <authorList>
            <person name="Korhonen P.K."/>
            <person name="Edoardo P."/>
            <person name="Giuseppe L.R."/>
            <person name="Gasser R.B."/>
        </authorList>
    </citation>
    <scope>NUCLEOTIDE SEQUENCE [LARGE SCALE GENOMIC DNA]</scope>
    <source>
        <strain evidence="1">ISS417</strain>
    </source>
</reference>
<name>A0A0V0T711_9BILA</name>
<dbReference type="EMBL" id="JYDJ01000507">
    <property type="protein sequence ID" value="KRX34841.1"/>
    <property type="molecule type" value="Genomic_DNA"/>
</dbReference>
<evidence type="ECO:0000313" key="1">
    <source>
        <dbReference type="EMBL" id="KRX34841.1"/>
    </source>
</evidence>
<organism evidence="1 2">
    <name type="scientific">Trichinella murrelli</name>
    <dbReference type="NCBI Taxonomy" id="144512"/>
    <lineage>
        <taxon>Eukaryota</taxon>
        <taxon>Metazoa</taxon>
        <taxon>Ecdysozoa</taxon>
        <taxon>Nematoda</taxon>
        <taxon>Enoplea</taxon>
        <taxon>Dorylaimia</taxon>
        <taxon>Trichinellida</taxon>
        <taxon>Trichinellidae</taxon>
        <taxon>Trichinella</taxon>
    </lineage>
</organism>
<evidence type="ECO:0000313" key="2">
    <source>
        <dbReference type="Proteomes" id="UP000055048"/>
    </source>
</evidence>
<dbReference type="STRING" id="144512.A0A0V0T711"/>
<proteinExistence type="predicted"/>
<keyword evidence="2" id="KW-1185">Reference proteome</keyword>
<gene>
    <name evidence="1" type="ORF">T05_11519</name>
</gene>
<comment type="caution">
    <text evidence="1">The sequence shown here is derived from an EMBL/GenBank/DDBJ whole genome shotgun (WGS) entry which is preliminary data.</text>
</comment>
<sequence length="286" mass="32289">MESPPVTFHHLRSIVYTIANAYTNHSAWYSLPLPVRHPSVVIYPRPTSPTMHLECGMPYPHLTSPHSELYNRSPHFHCIIRVEYPPTNYPPPTQCGEAHSQSLYQSLRTYSLLYTCSAHFHCIIRVETPSTTPPSTNLSCETERKSLFESFSVVFPPAHRTSSIKISVPPSQCTIPIQRVISLASPTTMHSQCPFLPHSAPLLNSFMDCSRLQNAEEDVLAKKSTVLGTLWRNKTEVPSELTEARGREKRMKCVWLMSTMHHDDAVNEDQEGKPDILPSAFLQVGI</sequence>